<dbReference type="Proteomes" id="UP000015101">
    <property type="component" value="Unassembled WGS sequence"/>
</dbReference>
<dbReference type="HOGENOM" id="CLU_061288_2_0_1"/>
<dbReference type="InterPro" id="IPR050230">
    <property type="entry name" value="CALM/Myosin/TropC-like"/>
</dbReference>
<dbReference type="EnsemblMetazoa" id="HelroT91150">
    <property type="protein sequence ID" value="HelroP91150"/>
    <property type="gene ID" value="HelroG91150"/>
</dbReference>
<protein>
    <recommendedName>
        <fullName evidence="3">EF-hand domain-containing protein</fullName>
    </recommendedName>
</protein>
<dbReference type="PROSITE" id="PS00018">
    <property type="entry name" value="EF_HAND_1"/>
    <property type="match status" value="3"/>
</dbReference>
<gene>
    <name evidence="4" type="primary">20217200</name>
</gene>
<reference evidence="4" key="3">
    <citation type="submission" date="2015-06" db="UniProtKB">
        <authorList>
            <consortium name="EnsemblMetazoa"/>
        </authorList>
    </citation>
    <scope>IDENTIFICATION</scope>
</reference>
<dbReference type="Pfam" id="PF13499">
    <property type="entry name" value="EF-hand_7"/>
    <property type="match status" value="1"/>
</dbReference>
<dbReference type="AlphaFoldDB" id="T1G803"/>
<feature type="domain" description="EF-hand" evidence="3">
    <location>
        <begin position="32"/>
        <end position="67"/>
    </location>
</feature>
<name>T1G803_HELRO</name>
<feature type="domain" description="EF-hand" evidence="3">
    <location>
        <begin position="70"/>
        <end position="105"/>
    </location>
</feature>
<organism evidence="4 5">
    <name type="scientific">Helobdella robusta</name>
    <name type="common">Californian leech</name>
    <dbReference type="NCBI Taxonomy" id="6412"/>
    <lineage>
        <taxon>Eukaryota</taxon>
        <taxon>Metazoa</taxon>
        <taxon>Spiralia</taxon>
        <taxon>Lophotrochozoa</taxon>
        <taxon>Annelida</taxon>
        <taxon>Clitellata</taxon>
        <taxon>Hirudinea</taxon>
        <taxon>Rhynchobdellida</taxon>
        <taxon>Glossiphoniidae</taxon>
        <taxon>Helobdella</taxon>
    </lineage>
</organism>
<evidence type="ECO:0000313" key="5">
    <source>
        <dbReference type="Proteomes" id="UP000015101"/>
    </source>
</evidence>
<dbReference type="PROSITE" id="PS50222">
    <property type="entry name" value="EF_HAND_2"/>
    <property type="match status" value="3"/>
</dbReference>
<evidence type="ECO:0000256" key="2">
    <source>
        <dbReference type="ARBA" id="ARBA00022837"/>
    </source>
</evidence>
<proteinExistence type="predicted"/>
<keyword evidence="5" id="KW-1185">Reference proteome</keyword>
<dbReference type="GO" id="GO:0043226">
    <property type="term" value="C:organelle"/>
    <property type="evidence" value="ECO:0007669"/>
    <property type="project" value="UniProtKB-ARBA"/>
</dbReference>
<reference evidence="5" key="2">
    <citation type="journal article" date="2013" name="Nature">
        <title>Insights into bilaterian evolution from three spiralian genomes.</title>
        <authorList>
            <person name="Simakov O."/>
            <person name="Marletaz F."/>
            <person name="Cho S.J."/>
            <person name="Edsinger-Gonzales E."/>
            <person name="Havlak P."/>
            <person name="Hellsten U."/>
            <person name="Kuo D.H."/>
            <person name="Larsson T."/>
            <person name="Lv J."/>
            <person name="Arendt D."/>
            <person name="Savage R."/>
            <person name="Osoegawa K."/>
            <person name="de Jong P."/>
            <person name="Grimwood J."/>
            <person name="Chapman J.A."/>
            <person name="Shapiro H."/>
            <person name="Aerts A."/>
            <person name="Otillar R.P."/>
            <person name="Terry A.Y."/>
            <person name="Boore J.L."/>
            <person name="Grigoriev I.V."/>
            <person name="Lindberg D.R."/>
            <person name="Seaver E.C."/>
            <person name="Weisblat D.A."/>
            <person name="Putnam N.H."/>
            <person name="Rokhsar D.S."/>
        </authorList>
    </citation>
    <scope>NUCLEOTIDE SEQUENCE</scope>
</reference>
<dbReference type="InterPro" id="IPR018247">
    <property type="entry name" value="EF_Hand_1_Ca_BS"/>
</dbReference>
<dbReference type="OMA" id="CAMMSTR"/>
<dbReference type="CDD" id="cd00051">
    <property type="entry name" value="EFh"/>
    <property type="match status" value="1"/>
</dbReference>
<dbReference type="Pfam" id="PF13405">
    <property type="entry name" value="EF-hand_6"/>
    <property type="match status" value="1"/>
</dbReference>
<dbReference type="GO" id="GO:0005509">
    <property type="term" value="F:calcium ion binding"/>
    <property type="evidence" value="ECO:0007669"/>
    <property type="project" value="InterPro"/>
</dbReference>
<dbReference type="OrthoDB" id="444540at2759"/>
<sequence>MQEAFALFDKDGDGSITASELKTVLKSLGHNVSDDECKKMIKKVDRDGNGLIDMNEFMEMMGSRLEAPIEKSTEFRLLFNAFDKDNSGYIDKSELKRTMKNVGMNLSKKDVDNMMKTAGVQNKDKIFYEGSDFF</sequence>
<dbReference type="EMBL" id="AMQM01008464">
    <property type="status" value="NOT_ANNOTATED_CDS"/>
    <property type="molecule type" value="Genomic_DNA"/>
</dbReference>
<dbReference type="SMART" id="SM00054">
    <property type="entry name" value="EFh"/>
    <property type="match status" value="3"/>
</dbReference>
<feature type="domain" description="EF-hand" evidence="3">
    <location>
        <begin position="1"/>
        <end position="31"/>
    </location>
</feature>
<dbReference type="eggNOG" id="KOG0027">
    <property type="taxonomic scope" value="Eukaryota"/>
</dbReference>
<dbReference type="PANTHER" id="PTHR23048">
    <property type="entry name" value="MYOSIN LIGHT CHAIN 1, 3"/>
    <property type="match status" value="1"/>
</dbReference>
<evidence type="ECO:0000256" key="1">
    <source>
        <dbReference type="ARBA" id="ARBA00022737"/>
    </source>
</evidence>
<dbReference type="CTD" id="20217200"/>
<keyword evidence="2" id="KW-0106">Calcium</keyword>
<dbReference type="InterPro" id="IPR002048">
    <property type="entry name" value="EF_hand_dom"/>
</dbReference>
<dbReference type="Gene3D" id="1.10.238.10">
    <property type="entry name" value="EF-hand"/>
    <property type="match status" value="2"/>
</dbReference>
<keyword evidence="1" id="KW-0677">Repeat</keyword>
<evidence type="ECO:0000313" key="4">
    <source>
        <dbReference type="EnsemblMetazoa" id="HelroP91150"/>
    </source>
</evidence>
<accession>T1G803</accession>
<dbReference type="STRING" id="6412.T1G803"/>
<dbReference type="SUPFAM" id="SSF47473">
    <property type="entry name" value="EF-hand"/>
    <property type="match status" value="1"/>
</dbReference>
<evidence type="ECO:0000259" key="3">
    <source>
        <dbReference type="PROSITE" id="PS50222"/>
    </source>
</evidence>
<reference evidence="5" key="1">
    <citation type="submission" date="2012-12" db="EMBL/GenBank/DDBJ databases">
        <authorList>
            <person name="Hellsten U."/>
            <person name="Grimwood J."/>
            <person name="Chapman J.A."/>
            <person name="Shapiro H."/>
            <person name="Aerts A."/>
            <person name="Otillar R.P."/>
            <person name="Terry A.Y."/>
            <person name="Boore J.L."/>
            <person name="Simakov O."/>
            <person name="Marletaz F."/>
            <person name="Cho S.-J."/>
            <person name="Edsinger-Gonzales E."/>
            <person name="Havlak P."/>
            <person name="Kuo D.-H."/>
            <person name="Larsson T."/>
            <person name="Lv J."/>
            <person name="Arendt D."/>
            <person name="Savage R."/>
            <person name="Osoegawa K."/>
            <person name="de Jong P."/>
            <person name="Lindberg D.R."/>
            <person name="Seaver E.C."/>
            <person name="Weisblat D.A."/>
            <person name="Putnam N.H."/>
            <person name="Grigoriev I.V."/>
            <person name="Rokhsar D.S."/>
        </authorList>
    </citation>
    <scope>NUCLEOTIDE SEQUENCE</scope>
</reference>
<dbReference type="KEGG" id="hro:HELRODRAFT_91150"/>
<dbReference type="InterPro" id="IPR011992">
    <property type="entry name" value="EF-hand-dom_pair"/>
</dbReference>
<dbReference type="PANTHER" id="PTHR23048:SF0">
    <property type="entry name" value="CALMODULIN LIKE 3"/>
    <property type="match status" value="1"/>
</dbReference>